<comment type="similarity">
    <text evidence="1">Belongs to the ACBP family.</text>
</comment>
<keyword evidence="2" id="KW-0446">Lipid-binding</keyword>
<dbReference type="Proteomes" id="UP001055439">
    <property type="component" value="Chromosome 3"/>
</dbReference>
<evidence type="ECO:0000256" key="1">
    <source>
        <dbReference type="ARBA" id="ARBA00005567"/>
    </source>
</evidence>
<sequence length="426" mass="46038">MSSSSFCLVDLDLFLPLVSAFLRLACRGVEAKKARGRNKKRRGGMGTMEFFEELLLTALISVLLAFLIGKFAASAAVKPEAVPLARVAGPGLGLDPIEEEETEKSEGKSSGASGTGSDRPKTGVFEVVEERLLEERPERSDEVSGFDLNRENIADKLFSEVDLPRAEESSSKKEKVDNEVGIGRINDDSRRQQGGSVKGKEDGKKAVEKVVKLGREDAVDKEDAGEVGSLLHGEDEWEGIERSELEMLFGVASELVGSKKGGDAVSKLSNEVQMQLYGLHKIATEGPCHEPQPMALKVSARAKWNAWQKLGNMDPEAAMGQYISLLNESIPGWMAKKSGEEAKGHVGSDPPVVEAPRIGQLDSKFSQSNSEIEVLVEDSSAIEGVADDVNTGIKLSKQVPDRISVDLTGLTKIFLFNLVSPPRVAF</sequence>
<dbReference type="Pfam" id="PF00887">
    <property type="entry name" value="ACBP"/>
    <property type="match status" value="1"/>
</dbReference>
<name>A0A9E7FDE9_9LILI</name>
<proteinExistence type="inferred from homology"/>
<evidence type="ECO:0000256" key="4">
    <source>
        <dbReference type="SAM" id="Phobius"/>
    </source>
</evidence>
<feature type="compositionally biased region" description="Basic and acidic residues" evidence="3">
    <location>
        <begin position="164"/>
        <end position="178"/>
    </location>
</feature>
<evidence type="ECO:0000313" key="7">
    <source>
        <dbReference type="Proteomes" id="UP001055439"/>
    </source>
</evidence>
<keyword evidence="4" id="KW-1133">Transmembrane helix</keyword>
<feature type="region of interest" description="Disordered" evidence="3">
    <location>
        <begin position="93"/>
        <end position="124"/>
    </location>
</feature>
<dbReference type="PROSITE" id="PS51228">
    <property type="entry name" value="ACB_2"/>
    <property type="match status" value="1"/>
</dbReference>
<feature type="compositionally biased region" description="Low complexity" evidence="3">
    <location>
        <begin position="108"/>
        <end position="117"/>
    </location>
</feature>
<feature type="transmembrane region" description="Helical" evidence="4">
    <location>
        <begin position="50"/>
        <end position="69"/>
    </location>
</feature>
<reference evidence="6" key="1">
    <citation type="submission" date="2022-05" db="EMBL/GenBank/DDBJ databases">
        <title>The Musa troglodytarum L. genome provides insights into the mechanism of non-climacteric behaviour and enrichment of carotenoids.</title>
        <authorList>
            <person name="Wang J."/>
        </authorList>
    </citation>
    <scope>NUCLEOTIDE SEQUENCE</scope>
    <source>
        <tissue evidence="6">Leaf</tissue>
    </source>
</reference>
<evidence type="ECO:0000259" key="5">
    <source>
        <dbReference type="PROSITE" id="PS51228"/>
    </source>
</evidence>
<dbReference type="InterPro" id="IPR035984">
    <property type="entry name" value="Acyl-CoA-binding_sf"/>
</dbReference>
<protein>
    <submittedName>
        <fullName evidence="6">Acyl CoA binding protein</fullName>
    </submittedName>
</protein>
<dbReference type="SUPFAM" id="SSF47027">
    <property type="entry name" value="Acyl-CoA binding protein"/>
    <property type="match status" value="1"/>
</dbReference>
<dbReference type="InterPro" id="IPR014352">
    <property type="entry name" value="FERM/acyl-CoA-bd_prot_sf"/>
</dbReference>
<organism evidence="6 7">
    <name type="scientific">Musa troglodytarum</name>
    <name type="common">fe'i banana</name>
    <dbReference type="NCBI Taxonomy" id="320322"/>
    <lineage>
        <taxon>Eukaryota</taxon>
        <taxon>Viridiplantae</taxon>
        <taxon>Streptophyta</taxon>
        <taxon>Embryophyta</taxon>
        <taxon>Tracheophyta</taxon>
        <taxon>Spermatophyta</taxon>
        <taxon>Magnoliopsida</taxon>
        <taxon>Liliopsida</taxon>
        <taxon>Zingiberales</taxon>
        <taxon>Musaceae</taxon>
        <taxon>Musa</taxon>
    </lineage>
</organism>
<evidence type="ECO:0000256" key="2">
    <source>
        <dbReference type="ARBA" id="ARBA00023121"/>
    </source>
</evidence>
<keyword evidence="4" id="KW-0472">Membrane</keyword>
<dbReference type="EMBL" id="CP097505">
    <property type="protein sequence ID" value="URD93428.1"/>
    <property type="molecule type" value="Genomic_DNA"/>
</dbReference>
<dbReference type="PANTHER" id="PTHR23310:SF105">
    <property type="entry name" value="ACYL-COA-BINDING DOMAIN-CONTAINING PROTEIN 5"/>
    <property type="match status" value="1"/>
</dbReference>
<feature type="region of interest" description="Disordered" evidence="3">
    <location>
        <begin position="164"/>
        <end position="204"/>
    </location>
</feature>
<dbReference type="Gene3D" id="1.20.80.10">
    <property type="match status" value="1"/>
</dbReference>
<evidence type="ECO:0000313" key="6">
    <source>
        <dbReference type="EMBL" id="URD93428.1"/>
    </source>
</evidence>
<dbReference type="GO" id="GO:0006631">
    <property type="term" value="P:fatty acid metabolic process"/>
    <property type="evidence" value="ECO:0007669"/>
    <property type="project" value="TreeGrafter"/>
</dbReference>
<accession>A0A9E7FDE9</accession>
<evidence type="ECO:0000256" key="3">
    <source>
        <dbReference type="SAM" id="MobiDB-lite"/>
    </source>
</evidence>
<keyword evidence="4" id="KW-0812">Transmembrane</keyword>
<dbReference type="InterPro" id="IPR000582">
    <property type="entry name" value="Acyl-CoA-binding_protein"/>
</dbReference>
<dbReference type="PANTHER" id="PTHR23310">
    <property type="entry name" value="ACYL-COA-BINDING PROTEIN, ACBP"/>
    <property type="match status" value="1"/>
</dbReference>
<feature type="domain" description="ACB" evidence="5">
    <location>
        <begin position="245"/>
        <end position="335"/>
    </location>
</feature>
<dbReference type="OrthoDB" id="71307at2759"/>
<gene>
    <name evidence="6" type="ORF">MUK42_01350</name>
</gene>
<dbReference type="AlphaFoldDB" id="A0A9E7FDE9"/>
<dbReference type="GO" id="GO:0000062">
    <property type="term" value="F:fatty-acyl-CoA binding"/>
    <property type="evidence" value="ECO:0007669"/>
    <property type="project" value="InterPro"/>
</dbReference>
<keyword evidence="7" id="KW-1185">Reference proteome</keyword>
<feature type="transmembrane region" description="Helical" evidence="4">
    <location>
        <begin position="13"/>
        <end position="29"/>
    </location>
</feature>